<evidence type="ECO:0000256" key="4">
    <source>
        <dbReference type="ARBA" id="ARBA00023235"/>
    </source>
</evidence>
<dbReference type="InterPro" id="IPR003722">
    <property type="entry name" value="Cbl_synth_CobH/CbiC"/>
</dbReference>
<evidence type="ECO:0000313" key="6">
    <source>
        <dbReference type="EMBL" id="MCC3145485.1"/>
    </source>
</evidence>
<dbReference type="PANTHER" id="PTHR43588:SF1">
    <property type="entry name" value="COBALT-PRECORRIN-8 METHYLMUTASE"/>
    <property type="match status" value="1"/>
</dbReference>
<comment type="pathway">
    <text evidence="1">Cofactor biosynthesis; adenosylcobalamin biosynthesis.</text>
</comment>
<evidence type="ECO:0000256" key="3">
    <source>
        <dbReference type="ARBA" id="ARBA00022573"/>
    </source>
</evidence>
<dbReference type="PANTHER" id="PTHR43588">
    <property type="entry name" value="COBALT-PRECORRIN-8 METHYLMUTASE"/>
    <property type="match status" value="1"/>
</dbReference>
<proteinExistence type="inferred from homology"/>
<dbReference type="Pfam" id="PF02570">
    <property type="entry name" value="CbiC"/>
    <property type="match status" value="1"/>
</dbReference>
<sequence length="206" mass="22678">MEENNPREIEAKSMRMIDEEIGNLNCTKAERKTIKRVVHASADTELATKVSFSPRAVEKAQQLIREGADIITDVTMLKSGINERKLAQYGGKLKCFIRDKKVMEEAEKTGLTRSIMAARKAARLPGKKIFAIGNAPTALFELLRLKKEEKLKIDFIVGTPVGFVGAAESKEELMQSDIPHISLKGRKGGSAVAASIVNSILYMMGD</sequence>
<dbReference type="GO" id="GO:0016993">
    <property type="term" value="F:precorrin-8X methylmutase activity"/>
    <property type="evidence" value="ECO:0007669"/>
    <property type="project" value="InterPro"/>
</dbReference>
<dbReference type="RefSeq" id="WP_229346189.1">
    <property type="nucleotide sequence ID" value="NZ_JAJFAT010000012.1"/>
</dbReference>
<keyword evidence="7" id="KW-1185">Reference proteome</keyword>
<accession>A0AAW4X106</accession>
<evidence type="ECO:0000259" key="5">
    <source>
        <dbReference type="Pfam" id="PF02570"/>
    </source>
</evidence>
<dbReference type="GO" id="GO:0009236">
    <property type="term" value="P:cobalamin biosynthetic process"/>
    <property type="evidence" value="ECO:0007669"/>
    <property type="project" value="UniProtKB-KW"/>
</dbReference>
<dbReference type="Gene3D" id="3.40.50.10230">
    <property type="entry name" value="Cobalamin biosynthesis CobH/CbiC, precorrin-8X methylmutase"/>
    <property type="match status" value="1"/>
</dbReference>
<comment type="caution">
    <text evidence="6">The sequence shown here is derived from an EMBL/GenBank/DDBJ whole genome shotgun (WGS) entry which is preliminary data.</text>
</comment>
<protein>
    <submittedName>
        <fullName evidence="6">Precorrin-8X methylmutase</fullName>
    </submittedName>
</protein>
<dbReference type="SUPFAM" id="SSF63965">
    <property type="entry name" value="Precorrin-8X methylmutase CbiC/CobH"/>
    <property type="match status" value="1"/>
</dbReference>
<keyword evidence="4" id="KW-0413">Isomerase</keyword>
<evidence type="ECO:0000313" key="7">
    <source>
        <dbReference type="Proteomes" id="UP001199296"/>
    </source>
</evidence>
<comment type="similarity">
    <text evidence="2">Belongs to the CobH/CbiC family.</text>
</comment>
<evidence type="ECO:0000256" key="2">
    <source>
        <dbReference type="ARBA" id="ARBA00009774"/>
    </source>
</evidence>
<dbReference type="EMBL" id="JAJFAT010000012">
    <property type="protein sequence ID" value="MCC3145485.1"/>
    <property type="molecule type" value="Genomic_DNA"/>
</dbReference>
<evidence type="ECO:0000256" key="1">
    <source>
        <dbReference type="ARBA" id="ARBA00004953"/>
    </source>
</evidence>
<dbReference type="Proteomes" id="UP001199296">
    <property type="component" value="Unassembled WGS sequence"/>
</dbReference>
<keyword evidence="3" id="KW-0169">Cobalamin biosynthesis</keyword>
<name>A0AAW4X106_9FIRM</name>
<gene>
    <name evidence="6" type="ORF">LJ207_09135</name>
</gene>
<dbReference type="AlphaFoldDB" id="A0AAW4X106"/>
<feature type="domain" description="Cobalamin biosynthesis precorrin-8X methylmutase CobH/CbiC" evidence="5">
    <location>
        <begin position="8"/>
        <end position="203"/>
    </location>
</feature>
<organism evidence="6 7">
    <name type="scientific">Halanaerobium polyolivorans</name>
    <dbReference type="NCBI Taxonomy" id="2886943"/>
    <lineage>
        <taxon>Bacteria</taxon>
        <taxon>Bacillati</taxon>
        <taxon>Bacillota</taxon>
        <taxon>Clostridia</taxon>
        <taxon>Halanaerobiales</taxon>
        <taxon>Halanaerobiaceae</taxon>
        <taxon>Halanaerobium</taxon>
    </lineage>
</organism>
<reference evidence="6 7" key="1">
    <citation type="submission" date="2021-10" db="EMBL/GenBank/DDBJ databases">
        <authorList>
            <person name="Grouzdev D.S."/>
            <person name="Pantiukh K.S."/>
            <person name="Krutkina M.S."/>
        </authorList>
    </citation>
    <scope>NUCLEOTIDE SEQUENCE [LARGE SCALE GENOMIC DNA]</scope>
    <source>
        <strain evidence="6 7">Z-7514</strain>
    </source>
</reference>
<dbReference type="InterPro" id="IPR036588">
    <property type="entry name" value="CobH/CbiC_sf"/>
</dbReference>